<dbReference type="AlphaFoldDB" id="A0A5J4QRG8"/>
<comment type="caution">
    <text evidence="1">The sequence shown here is derived from an EMBL/GenBank/DDBJ whole genome shotgun (WGS) entry which is preliminary data.</text>
</comment>
<dbReference type="Pfam" id="PF13310">
    <property type="entry name" value="Virulence_RhuM"/>
    <property type="match status" value="1"/>
</dbReference>
<dbReference type="PANTHER" id="PTHR35810:SF1">
    <property type="entry name" value="CYTOPLASMIC PROTEIN"/>
    <property type="match status" value="1"/>
</dbReference>
<sequence length="275" mass="32030">DEIVLYQPDNSIQLEVRVEDETVWLNRQQMSELFDRDIKTIGKHINNALKEELEGFPVVAKFATTATDGKIYQVDHYNLDMILSVGYRVKSQKGVQFRVWSNRILKEYLLKGYAINQRFERIEQRVTETEKKIDFFVRTALPPVEGIFYDGQIFDAYKFASDLIKSAKKTIILIDNYIDESVLTLLSKRTNEVGATIYTAQISNRLELDLKKYNAQYQPVTINILNRSHDRFLFIDNDAYHIGASLKDLGKKMFAFSKMELKAQELLQNIVSREH</sequence>
<name>A0A5J4QRG8_9ZZZZ</name>
<organism evidence="1">
    <name type="scientific">termite gut metagenome</name>
    <dbReference type="NCBI Taxonomy" id="433724"/>
    <lineage>
        <taxon>unclassified sequences</taxon>
        <taxon>metagenomes</taxon>
        <taxon>organismal metagenomes</taxon>
    </lineage>
</organism>
<protein>
    <recommendedName>
        <fullName evidence="2">DNA-binding protein</fullName>
    </recommendedName>
</protein>
<gene>
    <name evidence="1" type="ORF">EZS27_026722</name>
</gene>
<dbReference type="EMBL" id="SNRY01002698">
    <property type="protein sequence ID" value="KAA6323885.1"/>
    <property type="molecule type" value="Genomic_DNA"/>
</dbReference>
<dbReference type="PANTHER" id="PTHR35810">
    <property type="entry name" value="CYTOPLASMIC PROTEIN-RELATED"/>
    <property type="match status" value="1"/>
</dbReference>
<reference evidence="1" key="1">
    <citation type="submission" date="2019-03" db="EMBL/GenBank/DDBJ databases">
        <title>Single cell metagenomics reveals metabolic interactions within the superorganism composed of flagellate Streblomastix strix and complex community of Bacteroidetes bacteria on its surface.</title>
        <authorList>
            <person name="Treitli S.C."/>
            <person name="Kolisko M."/>
            <person name="Husnik F."/>
            <person name="Keeling P."/>
            <person name="Hampl V."/>
        </authorList>
    </citation>
    <scope>NUCLEOTIDE SEQUENCE</scope>
    <source>
        <strain evidence="1">STM</strain>
    </source>
</reference>
<evidence type="ECO:0008006" key="2">
    <source>
        <dbReference type="Google" id="ProtNLM"/>
    </source>
</evidence>
<proteinExistence type="predicted"/>
<feature type="non-terminal residue" evidence="1">
    <location>
        <position position="1"/>
    </location>
</feature>
<accession>A0A5J4QRG8</accession>
<evidence type="ECO:0000313" key="1">
    <source>
        <dbReference type="EMBL" id="KAA6323885.1"/>
    </source>
</evidence>
<dbReference type="InterPro" id="IPR011204">
    <property type="entry name" value="Virulence_RhuM-like"/>
</dbReference>